<protein>
    <submittedName>
        <fullName evidence="2">2-polyprenyl-3-methyl-5-hydroxy-6-metoxy-1, 4-benzoquinol methylase</fullName>
    </submittedName>
</protein>
<evidence type="ECO:0000313" key="2">
    <source>
        <dbReference type="EMBL" id="MDQ0190459.1"/>
    </source>
</evidence>
<dbReference type="InterPro" id="IPR041698">
    <property type="entry name" value="Methyltransf_25"/>
</dbReference>
<feature type="domain" description="Methyltransferase" evidence="1">
    <location>
        <begin position="38"/>
        <end position="128"/>
    </location>
</feature>
<dbReference type="RefSeq" id="WP_274455467.1">
    <property type="nucleotide sequence ID" value="NZ_CP067097.1"/>
</dbReference>
<dbReference type="Pfam" id="PF13649">
    <property type="entry name" value="Methyltransf_25"/>
    <property type="match status" value="1"/>
</dbReference>
<comment type="caution">
    <text evidence="2">The sequence shown here is derived from an EMBL/GenBank/DDBJ whole genome shotgun (WGS) entry which is preliminary data.</text>
</comment>
<sequence>MNDEHERWNKKYANRGPNLFQPEEFLVQRTHLLRPGTVLDVACGDGRHAIFLARTGFSVTGVDFSEQGLRRLETFSANEGLHVKTHHRDLNVQGTLTDLGSFKNVIVLHFKPELHTFNEMVSVLRPDGILLMTSFNTRQHDEKGFGKDFCYTEREYVDVNESLELMEYISYEDERGYFDGYVFRKK</sequence>
<name>A0ABT9XK92_9BACL</name>
<dbReference type="InterPro" id="IPR029063">
    <property type="entry name" value="SAM-dependent_MTases_sf"/>
</dbReference>
<dbReference type="GO" id="GO:0008168">
    <property type="term" value="F:methyltransferase activity"/>
    <property type="evidence" value="ECO:0007669"/>
    <property type="project" value="UniProtKB-KW"/>
</dbReference>
<gene>
    <name evidence="2" type="ORF">J2S03_002324</name>
</gene>
<evidence type="ECO:0000313" key="3">
    <source>
        <dbReference type="Proteomes" id="UP001232973"/>
    </source>
</evidence>
<keyword evidence="3" id="KW-1185">Reference proteome</keyword>
<dbReference type="Gene3D" id="3.40.50.150">
    <property type="entry name" value="Vaccinia Virus protein VP39"/>
    <property type="match status" value="1"/>
</dbReference>
<keyword evidence="2" id="KW-0808">Transferase</keyword>
<dbReference type="PANTHER" id="PTHR42912">
    <property type="entry name" value="METHYLTRANSFERASE"/>
    <property type="match status" value="1"/>
</dbReference>
<proteinExistence type="predicted"/>
<dbReference type="SUPFAM" id="SSF53335">
    <property type="entry name" value="S-adenosyl-L-methionine-dependent methyltransferases"/>
    <property type="match status" value="1"/>
</dbReference>
<keyword evidence="2" id="KW-0489">Methyltransferase</keyword>
<dbReference type="InterPro" id="IPR050508">
    <property type="entry name" value="Methyltransf_Superfamily"/>
</dbReference>
<organism evidence="2 3">
    <name type="scientific">Alicyclobacillus cycloheptanicus</name>
    <dbReference type="NCBI Taxonomy" id="1457"/>
    <lineage>
        <taxon>Bacteria</taxon>
        <taxon>Bacillati</taxon>
        <taxon>Bacillota</taxon>
        <taxon>Bacilli</taxon>
        <taxon>Bacillales</taxon>
        <taxon>Alicyclobacillaceae</taxon>
        <taxon>Alicyclobacillus</taxon>
    </lineage>
</organism>
<dbReference type="GO" id="GO:0032259">
    <property type="term" value="P:methylation"/>
    <property type="evidence" value="ECO:0007669"/>
    <property type="project" value="UniProtKB-KW"/>
</dbReference>
<accession>A0ABT9XK92</accession>
<evidence type="ECO:0000259" key="1">
    <source>
        <dbReference type="Pfam" id="PF13649"/>
    </source>
</evidence>
<dbReference type="CDD" id="cd02440">
    <property type="entry name" value="AdoMet_MTases"/>
    <property type="match status" value="1"/>
</dbReference>
<dbReference type="Proteomes" id="UP001232973">
    <property type="component" value="Unassembled WGS sequence"/>
</dbReference>
<dbReference type="EMBL" id="JAUSTP010000019">
    <property type="protein sequence ID" value="MDQ0190459.1"/>
    <property type="molecule type" value="Genomic_DNA"/>
</dbReference>
<reference evidence="2 3" key="1">
    <citation type="submission" date="2023-07" db="EMBL/GenBank/DDBJ databases">
        <title>Genomic Encyclopedia of Type Strains, Phase IV (KMG-IV): sequencing the most valuable type-strain genomes for metagenomic binning, comparative biology and taxonomic classification.</title>
        <authorList>
            <person name="Goeker M."/>
        </authorList>
    </citation>
    <scope>NUCLEOTIDE SEQUENCE [LARGE SCALE GENOMIC DNA]</scope>
    <source>
        <strain evidence="2 3">DSM 4006</strain>
    </source>
</reference>